<dbReference type="SMART" id="SM00421">
    <property type="entry name" value="HTH_LUXR"/>
    <property type="match status" value="1"/>
</dbReference>
<keyword evidence="1 2" id="KW-0597">Phosphoprotein</keyword>
<dbReference type="SUPFAM" id="SSF52172">
    <property type="entry name" value="CheY-like"/>
    <property type="match status" value="1"/>
</dbReference>
<feature type="modified residue" description="4-aspartylphosphate" evidence="2">
    <location>
        <position position="62"/>
    </location>
</feature>
<gene>
    <name evidence="5" type="ORF">ACFODZ_05785</name>
</gene>
<dbReference type="InterPro" id="IPR000792">
    <property type="entry name" value="Tscrpt_reg_LuxR_C"/>
</dbReference>
<evidence type="ECO:0000313" key="5">
    <source>
        <dbReference type="EMBL" id="MFC3193744.1"/>
    </source>
</evidence>
<dbReference type="InterPro" id="IPR001789">
    <property type="entry name" value="Sig_transdc_resp-reg_receiver"/>
</dbReference>
<dbReference type="PROSITE" id="PS50110">
    <property type="entry name" value="RESPONSE_REGULATORY"/>
    <property type="match status" value="1"/>
</dbReference>
<dbReference type="PRINTS" id="PR00038">
    <property type="entry name" value="HTHLUXR"/>
</dbReference>
<name>A0ABV7J6J9_9GAMM</name>
<accession>A0ABV7J6J9</accession>
<dbReference type="PROSITE" id="PS00622">
    <property type="entry name" value="HTH_LUXR_1"/>
    <property type="match status" value="1"/>
</dbReference>
<organism evidence="5 6">
    <name type="scientific">Marinicella sediminis</name>
    <dbReference type="NCBI Taxonomy" id="1792834"/>
    <lineage>
        <taxon>Bacteria</taxon>
        <taxon>Pseudomonadati</taxon>
        <taxon>Pseudomonadota</taxon>
        <taxon>Gammaproteobacteria</taxon>
        <taxon>Lysobacterales</taxon>
        <taxon>Marinicellaceae</taxon>
        <taxon>Marinicella</taxon>
    </lineage>
</organism>
<dbReference type="PROSITE" id="PS50043">
    <property type="entry name" value="HTH_LUXR_2"/>
    <property type="match status" value="1"/>
</dbReference>
<proteinExistence type="predicted"/>
<dbReference type="Pfam" id="PF00196">
    <property type="entry name" value="GerE"/>
    <property type="match status" value="1"/>
</dbReference>
<dbReference type="Gene3D" id="3.40.50.2300">
    <property type="match status" value="1"/>
</dbReference>
<comment type="caution">
    <text evidence="5">The sequence shown here is derived from an EMBL/GenBank/DDBJ whole genome shotgun (WGS) entry which is preliminary data.</text>
</comment>
<dbReference type="RefSeq" id="WP_077411453.1">
    <property type="nucleotide sequence ID" value="NZ_JBHRTS010000003.1"/>
</dbReference>
<dbReference type="InterPro" id="IPR011006">
    <property type="entry name" value="CheY-like_superfamily"/>
</dbReference>
<evidence type="ECO:0000259" key="4">
    <source>
        <dbReference type="PROSITE" id="PS50110"/>
    </source>
</evidence>
<dbReference type="EMBL" id="JBHRTS010000003">
    <property type="protein sequence ID" value="MFC3193744.1"/>
    <property type="molecule type" value="Genomic_DNA"/>
</dbReference>
<feature type="domain" description="HTH luxR-type" evidence="3">
    <location>
        <begin position="152"/>
        <end position="217"/>
    </location>
</feature>
<dbReference type="Pfam" id="PF00072">
    <property type="entry name" value="Response_reg"/>
    <property type="match status" value="1"/>
</dbReference>
<dbReference type="CDD" id="cd17535">
    <property type="entry name" value="REC_NarL-like"/>
    <property type="match status" value="1"/>
</dbReference>
<dbReference type="SMART" id="SM00448">
    <property type="entry name" value="REC"/>
    <property type="match status" value="1"/>
</dbReference>
<feature type="domain" description="Response regulatory" evidence="4">
    <location>
        <begin position="10"/>
        <end position="127"/>
    </location>
</feature>
<evidence type="ECO:0000313" key="6">
    <source>
        <dbReference type="Proteomes" id="UP001595533"/>
    </source>
</evidence>
<dbReference type="PANTHER" id="PTHR45566:SF1">
    <property type="entry name" value="HTH-TYPE TRANSCRIPTIONAL REGULATOR YHJB-RELATED"/>
    <property type="match status" value="1"/>
</dbReference>
<dbReference type="Proteomes" id="UP001595533">
    <property type="component" value="Unassembled WGS sequence"/>
</dbReference>
<dbReference type="PANTHER" id="PTHR45566">
    <property type="entry name" value="HTH-TYPE TRANSCRIPTIONAL REGULATOR YHJB-RELATED"/>
    <property type="match status" value="1"/>
</dbReference>
<keyword evidence="6" id="KW-1185">Reference proteome</keyword>
<evidence type="ECO:0000256" key="1">
    <source>
        <dbReference type="ARBA" id="ARBA00022553"/>
    </source>
</evidence>
<sequence length="221" mass="24637">MRDKAPLADKIIIADDHPMFRNALRQSLGLDLNNCVIIEVESSDSLKTQLRSHHDADMLLLDLNMPGVEGFSALAFTQKKYPDLPIIMISANDKPDTIMHAKHFGALGFISKSASVDDIRKAIRTVLEGNTYFPYQFNEALFMEHSQELADITAQVASLTPQQHKVLCLIKQGLLNKQIAYDLNISEATVKAHVTAIMRKLNVNNRTQAVMKVSAIDLPQN</sequence>
<dbReference type="CDD" id="cd06170">
    <property type="entry name" value="LuxR_C_like"/>
    <property type="match status" value="1"/>
</dbReference>
<reference evidence="6" key="1">
    <citation type="journal article" date="2019" name="Int. J. Syst. Evol. Microbiol.">
        <title>The Global Catalogue of Microorganisms (GCM) 10K type strain sequencing project: providing services to taxonomists for standard genome sequencing and annotation.</title>
        <authorList>
            <consortium name="The Broad Institute Genomics Platform"/>
            <consortium name="The Broad Institute Genome Sequencing Center for Infectious Disease"/>
            <person name="Wu L."/>
            <person name="Ma J."/>
        </authorList>
    </citation>
    <scope>NUCLEOTIDE SEQUENCE [LARGE SCALE GENOMIC DNA]</scope>
    <source>
        <strain evidence="6">KCTC 42953</strain>
    </source>
</reference>
<evidence type="ECO:0000259" key="3">
    <source>
        <dbReference type="PROSITE" id="PS50043"/>
    </source>
</evidence>
<evidence type="ECO:0000256" key="2">
    <source>
        <dbReference type="PROSITE-ProRule" id="PRU00169"/>
    </source>
</evidence>
<dbReference type="InterPro" id="IPR058245">
    <property type="entry name" value="NreC/VraR/RcsB-like_REC"/>
</dbReference>
<protein>
    <submittedName>
        <fullName evidence="5">Response regulator</fullName>
    </submittedName>
</protein>
<dbReference type="InterPro" id="IPR051015">
    <property type="entry name" value="EvgA-like"/>
</dbReference>